<keyword evidence="6" id="KW-1185">Reference proteome</keyword>
<organism evidence="5 6">
    <name type="scientific">Actinacidiphila epipremni</name>
    <dbReference type="NCBI Taxonomy" id="2053013"/>
    <lineage>
        <taxon>Bacteria</taxon>
        <taxon>Bacillati</taxon>
        <taxon>Actinomycetota</taxon>
        <taxon>Actinomycetes</taxon>
        <taxon>Kitasatosporales</taxon>
        <taxon>Streptomycetaceae</taxon>
        <taxon>Actinacidiphila</taxon>
    </lineage>
</organism>
<feature type="region of interest" description="Disordered" evidence="3">
    <location>
        <begin position="254"/>
        <end position="305"/>
    </location>
</feature>
<evidence type="ECO:0000256" key="2">
    <source>
        <dbReference type="ARBA" id="ARBA00023157"/>
    </source>
</evidence>
<reference evidence="5 6" key="1">
    <citation type="submission" date="2020-03" db="EMBL/GenBank/DDBJ databases">
        <title>WGS of actinomycetes isolated from Thailand.</title>
        <authorList>
            <person name="Thawai C."/>
        </authorList>
    </citation>
    <scope>NUCLEOTIDE SEQUENCE [LARGE SCALE GENOMIC DNA]</scope>
    <source>
        <strain evidence="5 6">PRB2-1</strain>
    </source>
</reference>
<dbReference type="InterPro" id="IPR042837">
    <property type="entry name" value="PTX3"/>
</dbReference>
<dbReference type="Gene3D" id="2.60.120.200">
    <property type="match status" value="2"/>
</dbReference>
<gene>
    <name evidence="5" type="ORF">HCN08_24115</name>
</gene>
<feature type="domain" description="LamG-like jellyroll fold" evidence="4">
    <location>
        <begin position="1069"/>
        <end position="1233"/>
    </location>
</feature>
<dbReference type="SMART" id="SM00560">
    <property type="entry name" value="LamGL"/>
    <property type="match status" value="2"/>
</dbReference>
<keyword evidence="2" id="KW-1015">Disulfide bond</keyword>
<evidence type="ECO:0000313" key="6">
    <source>
        <dbReference type="Proteomes" id="UP000734511"/>
    </source>
</evidence>
<dbReference type="PROSITE" id="PS51318">
    <property type="entry name" value="TAT"/>
    <property type="match status" value="1"/>
</dbReference>
<feature type="compositionally biased region" description="Low complexity" evidence="3">
    <location>
        <begin position="265"/>
        <end position="305"/>
    </location>
</feature>
<evidence type="ECO:0000259" key="4">
    <source>
        <dbReference type="SMART" id="SM00560"/>
    </source>
</evidence>
<proteinExistence type="predicted"/>
<dbReference type="PANTHER" id="PTHR46943:SF1">
    <property type="entry name" value="PENTRAXIN-RELATED PROTEIN PTX3"/>
    <property type="match status" value="1"/>
</dbReference>
<name>A0ABX0ZU01_9ACTN</name>
<comment type="caution">
    <text evidence="5">The sequence shown here is derived from an EMBL/GenBank/DDBJ whole genome shotgun (WGS) entry which is preliminary data.</text>
</comment>
<protein>
    <recommendedName>
        <fullName evidence="4">LamG-like jellyroll fold domain-containing protein</fullName>
    </recommendedName>
</protein>
<dbReference type="PANTHER" id="PTHR46943">
    <property type="entry name" value="PENTRAXIN-RELATED PROTEIN PTX3"/>
    <property type="match status" value="1"/>
</dbReference>
<dbReference type="Proteomes" id="UP000734511">
    <property type="component" value="Unassembled WGS sequence"/>
</dbReference>
<dbReference type="SUPFAM" id="SSF49899">
    <property type="entry name" value="Concanavalin A-like lectins/glucanases"/>
    <property type="match status" value="2"/>
</dbReference>
<evidence type="ECO:0000256" key="3">
    <source>
        <dbReference type="SAM" id="MobiDB-lite"/>
    </source>
</evidence>
<dbReference type="InterPro" id="IPR006558">
    <property type="entry name" value="LamG-like"/>
</dbReference>
<feature type="domain" description="LamG-like jellyroll fold" evidence="4">
    <location>
        <begin position="843"/>
        <end position="990"/>
    </location>
</feature>
<evidence type="ECO:0000313" key="5">
    <source>
        <dbReference type="EMBL" id="NJP46470.1"/>
    </source>
</evidence>
<accession>A0ABX0ZU01</accession>
<dbReference type="InterPro" id="IPR013320">
    <property type="entry name" value="ConA-like_dom_sf"/>
</dbReference>
<dbReference type="EMBL" id="JAATEJ010000021">
    <property type="protein sequence ID" value="NJP46470.1"/>
    <property type="molecule type" value="Genomic_DNA"/>
</dbReference>
<dbReference type="Pfam" id="PF13385">
    <property type="entry name" value="Laminin_G_3"/>
    <property type="match status" value="2"/>
</dbReference>
<dbReference type="InterPro" id="IPR006311">
    <property type="entry name" value="TAT_signal"/>
</dbReference>
<evidence type="ECO:0000256" key="1">
    <source>
        <dbReference type="ARBA" id="ARBA00022729"/>
    </source>
</evidence>
<keyword evidence="1" id="KW-0732">Signal</keyword>
<sequence>MRWGEVRRRARRRVLGAAAVTASVAVVAAVLPALGGGSSVAHADTAGGPGVSKPKSAEQAAAVQAAASGDPVEVVGDRTEYSTTYAEPDGMSFRLDQSVVPVRVHRADGSWVAPDPTLEVRPDGSVGPRAAVVDLAFSGGGEGAGLVKVTRDGKWLSLGWPGSLPKPVLDGATASYPDVLDGVDLRMTASAEGFSELLVVKTPQAAANPQLQRIEFALQSEGVTVGPSGGGGMTAVDTEGRPVFSAPAALMWDSRGDDVAGDPVGASGDASAATGSSSAPRSDAARGASSAADDPSSGPGDGDASAVLPVEVTAASLAVTPDPELLANPDSGAYPLYIDPSVGLAQSARTQLRSDGYTNYNWGNGSNNEGEGMGHCSSYAGYYCGPGYTERLYYQFSPSQLTGKKVLDATFRDTESWSFTCDAKQVDLERTGNITSATSWSTRPNNLGVVATRTVAAGRGSECSPSQPAAPIEFHDARLTTQVADLAAGKFSQLTLLLLAHDESDTSAWKRFRNDAVLSVTYVGLPAVPTNYGLVAGTGVGCESDWTDPQIVGDTTPSMTAKTATQSGGASGASLRIYFYVEHQAADKSWAMVTEPVRPSSGYIGSGVTETDPTPVTLKDGDLYRLAVYTRSYYNNGANYIQSNSNLSTTGWCYFRVDTTAPKPPVITGGGPYSECLPDVCAAAGGPGIPGQFTFGPASGDVNISYQYKLVSDKQWSAEIAGATVQKTITPQLAGTQQLLVRAKDGAGWGQSAPFLFNVKEGQGPVGQWHFDDGVTDPTVTTVADTATEGIRHNATRYTAGSGWSIFGRRGNPDQSLWLNDTSVTANQTGYAATDTPVVNTQASFTISAWVWLSDDTQFRAVLAQPSNDTSGFSLYYSPGLHRWVFSWSWNEGTTHQAMGAGTNVGLVAPLKVWTHLTGVYDRTNQTLLLYVNGRPQGAPVQLPDTAVAGAANGALQFGRSGGATTGTFTDYWRGRLDEVSVWQRALTSDEIALDDAMQGTDGTPAVEMVADWNPDGATGTTLADTVSGYGRNLALTGGASLDGQALVLDGTSGAAKATPDGPLVDGTGSFTATTLADLDSAALANKPIGYTAQLIGQRSTTGSSWGIWYQLTSVATEPDPDGGPDLTVPHGKWWFGRLGSDGAFDGVVSDDLADLGSPVRLTGTYDAPSGTVHLYVGGVENGGDGIHSYTADAGSGLFTVGEAQAAADTSFAHFAPGRVTDVRLWSGAMNKQQIDSLDG</sequence>